<dbReference type="EMBL" id="JASPDQ010000001">
    <property type="protein sequence ID" value="MDK8600985.1"/>
    <property type="molecule type" value="Genomic_DNA"/>
</dbReference>
<feature type="domain" description="Putative Flp pilus-assembly TadG-like N-terminal" evidence="1">
    <location>
        <begin position="9"/>
        <end position="54"/>
    </location>
</feature>
<dbReference type="RefSeq" id="WP_062613045.1">
    <property type="nucleotide sequence ID" value="NZ_CALTZF010000012.1"/>
</dbReference>
<dbReference type="Proteomes" id="UP000054404">
    <property type="component" value="Unassembled WGS sequence"/>
</dbReference>
<dbReference type="NCBIfam" id="TIGR03816">
    <property type="entry name" value="tadE_like_DECH"/>
    <property type="match status" value="1"/>
</dbReference>
<gene>
    <name evidence="2" type="ORF">AQZ59_00628</name>
    <name evidence="3" type="ORF">QP858_00690</name>
</gene>
<dbReference type="AlphaFoldDB" id="A0A0W1KLX0"/>
<dbReference type="PATRIC" id="fig|59561.3.peg.619"/>
<reference evidence="2 4" key="1">
    <citation type="submission" date="2015-11" db="EMBL/GenBank/DDBJ databases">
        <title>Draft Genome Sequence of the Type Strain Trueperella bernardiae LCDC 89-0504T, Isolated from Blood Culture.</title>
        <authorList>
            <person name="Bernier A.-M."/>
            <person name="Bernard K."/>
        </authorList>
    </citation>
    <scope>NUCLEOTIDE SEQUENCE [LARGE SCALE GENOMIC DNA]</scope>
    <source>
        <strain evidence="2 4">LCDC 89-0504</strain>
    </source>
</reference>
<dbReference type="InterPro" id="IPR028087">
    <property type="entry name" value="Tad_N"/>
</dbReference>
<sequence length="117" mass="12271">MARARAERGSATTLAAGIIVALAALATLLFQLVAAAGERMEAQNVADLSAIAAAITYRDTSSQEGACARARELVLGYSITCEVEGRNVRVTVRRESRFAWITRAHEASAVAGPARGP</sequence>
<keyword evidence="4" id="KW-1185">Reference proteome</keyword>
<evidence type="ECO:0000313" key="3">
    <source>
        <dbReference type="EMBL" id="MDK8600985.1"/>
    </source>
</evidence>
<dbReference type="STRING" id="59561.AQZ59_00628"/>
<accession>A0A0W1KLX0</accession>
<comment type="caution">
    <text evidence="2">The sequence shown here is derived from an EMBL/GenBank/DDBJ whole genome shotgun (WGS) entry which is preliminary data.</text>
</comment>
<reference evidence="3" key="2">
    <citation type="submission" date="2023-05" db="EMBL/GenBank/DDBJ databases">
        <title>Genomic Catalog of Human Bladder Bacteria.</title>
        <authorList>
            <person name="Du J."/>
        </authorList>
    </citation>
    <scope>NUCLEOTIDE SEQUENCE</scope>
    <source>
        <strain evidence="3">UMB1304A</strain>
    </source>
</reference>
<dbReference type="OrthoDB" id="9969475at2"/>
<protein>
    <submittedName>
        <fullName evidence="3">Pilus assembly protein TadG-related protein</fullName>
    </submittedName>
</protein>
<dbReference type="EMBL" id="LNIZ01000002">
    <property type="protein sequence ID" value="KTF04639.1"/>
    <property type="molecule type" value="Genomic_DNA"/>
</dbReference>
<dbReference type="InterPro" id="IPR021202">
    <property type="entry name" value="Rv3654c-like"/>
</dbReference>
<evidence type="ECO:0000259" key="1">
    <source>
        <dbReference type="Pfam" id="PF13400"/>
    </source>
</evidence>
<organism evidence="2 4">
    <name type="scientific">Trueperella bernardiae</name>
    <dbReference type="NCBI Taxonomy" id="59561"/>
    <lineage>
        <taxon>Bacteria</taxon>
        <taxon>Bacillati</taxon>
        <taxon>Actinomycetota</taxon>
        <taxon>Actinomycetes</taxon>
        <taxon>Actinomycetales</taxon>
        <taxon>Actinomycetaceae</taxon>
        <taxon>Trueperella</taxon>
    </lineage>
</organism>
<proteinExistence type="predicted"/>
<dbReference type="Proteomes" id="UP001225576">
    <property type="component" value="Unassembled WGS sequence"/>
</dbReference>
<evidence type="ECO:0000313" key="2">
    <source>
        <dbReference type="EMBL" id="KTF04639.1"/>
    </source>
</evidence>
<evidence type="ECO:0000313" key="4">
    <source>
        <dbReference type="Proteomes" id="UP000054404"/>
    </source>
</evidence>
<name>A0A0W1KLX0_9ACTO</name>
<dbReference type="Pfam" id="PF13400">
    <property type="entry name" value="Tad"/>
    <property type="match status" value="1"/>
</dbReference>